<dbReference type="AlphaFoldDB" id="A0A0C9V1W4"/>
<dbReference type="Proteomes" id="UP000054279">
    <property type="component" value="Unassembled WGS sequence"/>
</dbReference>
<feature type="signal peptide" evidence="2">
    <location>
        <begin position="1"/>
        <end position="22"/>
    </location>
</feature>
<dbReference type="HOGENOM" id="CLU_3070201_0_0_1"/>
<evidence type="ECO:0000256" key="1">
    <source>
        <dbReference type="SAM" id="MobiDB-lite"/>
    </source>
</evidence>
<protein>
    <submittedName>
        <fullName evidence="3">Uncharacterized protein</fullName>
    </submittedName>
</protein>
<evidence type="ECO:0000313" key="3">
    <source>
        <dbReference type="EMBL" id="KIJ31445.1"/>
    </source>
</evidence>
<accession>A0A0C9V1W4</accession>
<feature type="region of interest" description="Disordered" evidence="1">
    <location>
        <begin position="29"/>
        <end position="52"/>
    </location>
</feature>
<reference evidence="3 4" key="1">
    <citation type="submission" date="2014-06" db="EMBL/GenBank/DDBJ databases">
        <title>Evolutionary Origins and Diversification of the Mycorrhizal Mutualists.</title>
        <authorList>
            <consortium name="DOE Joint Genome Institute"/>
            <consortium name="Mycorrhizal Genomics Consortium"/>
            <person name="Kohler A."/>
            <person name="Kuo A."/>
            <person name="Nagy L.G."/>
            <person name="Floudas D."/>
            <person name="Copeland A."/>
            <person name="Barry K.W."/>
            <person name="Cichocki N."/>
            <person name="Veneault-Fourrey C."/>
            <person name="LaButti K."/>
            <person name="Lindquist E.A."/>
            <person name="Lipzen A."/>
            <person name="Lundell T."/>
            <person name="Morin E."/>
            <person name="Murat C."/>
            <person name="Riley R."/>
            <person name="Ohm R."/>
            <person name="Sun H."/>
            <person name="Tunlid A."/>
            <person name="Henrissat B."/>
            <person name="Grigoriev I.V."/>
            <person name="Hibbett D.S."/>
            <person name="Martin F."/>
        </authorList>
    </citation>
    <scope>NUCLEOTIDE SEQUENCE [LARGE SCALE GENOMIC DNA]</scope>
    <source>
        <strain evidence="3 4">SS14</strain>
    </source>
</reference>
<name>A0A0C9V1W4_SPHS4</name>
<organism evidence="3 4">
    <name type="scientific">Sphaerobolus stellatus (strain SS14)</name>
    <dbReference type="NCBI Taxonomy" id="990650"/>
    <lineage>
        <taxon>Eukaryota</taxon>
        <taxon>Fungi</taxon>
        <taxon>Dikarya</taxon>
        <taxon>Basidiomycota</taxon>
        <taxon>Agaricomycotina</taxon>
        <taxon>Agaricomycetes</taxon>
        <taxon>Phallomycetidae</taxon>
        <taxon>Geastrales</taxon>
        <taxon>Sphaerobolaceae</taxon>
        <taxon>Sphaerobolus</taxon>
    </lineage>
</organism>
<proteinExistence type="predicted"/>
<evidence type="ECO:0000313" key="4">
    <source>
        <dbReference type="Proteomes" id="UP000054279"/>
    </source>
</evidence>
<feature type="chain" id="PRO_5002204417" evidence="2">
    <location>
        <begin position="23"/>
        <end position="52"/>
    </location>
</feature>
<dbReference type="EMBL" id="KN837242">
    <property type="protein sequence ID" value="KIJ31445.1"/>
    <property type="molecule type" value="Genomic_DNA"/>
</dbReference>
<evidence type="ECO:0000256" key="2">
    <source>
        <dbReference type="SAM" id="SignalP"/>
    </source>
</evidence>
<keyword evidence="4" id="KW-1185">Reference proteome</keyword>
<sequence>MRFTSAFLSTAICVTLLASAEARPYPSPVVDLAPRQTVPGDGCGQPSGRSCN</sequence>
<gene>
    <name evidence="3" type="ORF">M422DRAFT_266821</name>
</gene>
<keyword evidence="2" id="KW-0732">Signal</keyword>